<dbReference type="SUPFAM" id="SSF50729">
    <property type="entry name" value="PH domain-like"/>
    <property type="match status" value="2"/>
</dbReference>
<evidence type="ECO:0000313" key="4">
    <source>
        <dbReference type="Proteomes" id="UP001159405"/>
    </source>
</evidence>
<evidence type="ECO:0000259" key="2">
    <source>
        <dbReference type="SMART" id="SM00462"/>
    </source>
</evidence>
<dbReference type="Pfam" id="PF00640">
    <property type="entry name" value="PID"/>
    <property type="match status" value="2"/>
</dbReference>
<protein>
    <recommendedName>
        <fullName evidence="2">PID domain-containing protein</fullName>
    </recommendedName>
</protein>
<dbReference type="PANTHER" id="PTHR11232:SF74">
    <property type="entry name" value="PTB DOMAIN-CONTAINING ADAPTER PROTEIN CED-6-LIKE PROTEIN"/>
    <property type="match status" value="1"/>
</dbReference>
<evidence type="ECO:0000313" key="3">
    <source>
        <dbReference type="EMBL" id="CAH3158394.1"/>
    </source>
</evidence>
<name>A0ABN8QB83_9CNID</name>
<dbReference type="InterPro" id="IPR011993">
    <property type="entry name" value="PH-like_dom_sf"/>
</dbReference>
<dbReference type="Proteomes" id="UP001159405">
    <property type="component" value="Unassembled WGS sequence"/>
</dbReference>
<sequence length="452" mass="51440">METFKERIGGIGLSRSDSRTLFRETAFRVKYLGFCFNSCPGIEGIQTAVDEIKKTGGHRDYRNTIQTNFIKISDQGVSFVERKREKDVSLAFMPLRKISYGLIYKKDSNIFAFNHHVSQNHVECHAVVCENELKAREINEALYAAFKTDHFGILRKEREKMRECLKEDDADALKINSYRIGNGCSLAKTILEVLVVCGQAHSIDTSLIMLKGKFGKADLTSATRFQVKYLGSGFTHEPGVAGIENAVRKIQDEAKFDEKSWPKMFLHVEAEGVKLEEVKQTKSSSKESKFISLENISYCTLNRIDTTIFAFNHHKSPTIVECHAVACENEDKAKAIALALYAAFREGHFQKLRRERRKSFEQKNFGRKASFENWERSSSSSSSPATSPTQELSPNFENSAVESVYEVKHFKSTRDRLSSVEYDDQELELDKIIEDLLLTVEIEMAKIEQTVD</sequence>
<gene>
    <name evidence="3" type="ORF">PLOB_00003228</name>
</gene>
<keyword evidence="4" id="KW-1185">Reference proteome</keyword>
<dbReference type="CDD" id="cd00934">
    <property type="entry name" value="PTB"/>
    <property type="match status" value="2"/>
</dbReference>
<comment type="caution">
    <text evidence="3">The sequence shown here is derived from an EMBL/GenBank/DDBJ whole genome shotgun (WGS) entry which is preliminary data.</text>
</comment>
<proteinExistence type="predicted"/>
<feature type="domain" description="PID" evidence="2">
    <location>
        <begin position="220"/>
        <end position="357"/>
    </location>
</feature>
<feature type="region of interest" description="Disordered" evidence="1">
    <location>
        <begin position="371"/>
        <end position="395"/>
    </location>
</feature>
<dbReference type="SMART" id="SM00462">
    <property type="entry name" value="PTB"/>
    <property type="match status" value="2"/>
</dbReference>
<accession>A0ABN8QB83</accession>
<dbReference type="Gene3D" id="2.30.29.30">
    <property type="entry name" value="Pleckstrin-homology domain (PH domain)/Phosphotyrosine-binding domain (PTB)"/>
    <property type="match status" value="2"/>
</dbReference>
<feature type="domain" description="PID" evidence="2">
    <location>
        <begin position="22"/>
        <end position="159"/>
    </location>
</feature>
<dbReference type="InterPro" id="IPR051133">
    <property type="entry name" value="Adapter_Engulfment-Domain"/>
</dbReference>
<dbReference type="PANTHER" id="PTHR11232">
    <property type="entry name" value="PHOSPHOTYROSINE INTERACTION DOMAIN-CONTAINING FAMILY MEMBER"/>
    <property type="match status" value="1"/>
</dbReference>
<dbReference type="EMBL" id="CALNXK010000111">
    <property type="protein sequence ID" value="CAH3158394.1"/>
    <property type="molecule type" value="Genomic_DNA"/>
</dbReference>
<feature type="compositionally biased region" description="Polar residues" evidence="1">
    <location>
        <begin position="384"/>
        <end position="395"/>
    </location>
</feature>
<evidence type="ECO:0000256" key="1">
    <source>
        <dbReference type="SAM" id="MobiDB-lite"/>
    </source>
</evidence>
<reference evidence="3 4" key="1">
    <citation type="submission" date="2022-05" db="EMBL/GenBank/DDBJ databases">
        <authorList>
            <consortium name="Genoscope - CEA"/>
            <person name="William W."/>
        </authorList>
    </citation>
    <scope>NUCLEOTIDE SEQUENCE [LARGE SCALE GENOMIC DNA]</scope>
</reference>
<dbReference type="InterPro" id="IPR006020">
    <property type="entry name" value="PTB/PI_dom"/>
</dbReference>
<organism evidence="3 4">
    <name type="scientific">Porites lobata</name>
    <dbReference type="NCBI Taxonomy" id="104759"/>
    <lineage>
        <taxon>Eukaryota</taxon>
        <taxon>Metazoa</taxon>
        <taxon>Cnidaria</taxon>
        <taxon>Anthozoa</taxon>
        <taxon>Hexacorallia</taxon>
        <taxon>Scleractinia</taxon>
        <taxon>Fungiina</taxon>
        <taxon>Poritidae</taxon>
        <taxon>Porites</taxon>
    </lineage>
</organism>